<dbReference type="Proteomes" id="UP000004968">
    <property type="component" value="Unassembled WGS sequence"/>
</dbReference>
<sequence>MNMEVKGIIKKILIYGGLFICVSLAVGIAIEGMIVYLMAGMNGETVPFFSWSYFAEADTYKYGFGLTLAAILLYQVFSNQNSKKAKRMLKGKAKGVESVLENSRFMTDK</sequence>
<feature type="transmembrane region" description="Helical" evidence="1">
    <location>
        <begin position="12"/>
        <end position="39"/>
    </location>
</feature>
<accession>D3AQF1</accession>
<dbReference type="EMBL" id="ACIO01000648">
    <property type="protein sequence ID" value="EFC95953.1"/>
    <property type="molecule type" value="Genomic_DNA"/>
</dbReference>
<dbReference type="AlphaFoldDB" id="D3AQF1"/>
<name>D3AQF1_9FIRM</name>
<organism evidence="2 3">
    <name type="scientific">Hungatella hathewayi DSM 13479</name>
    <dbReference type="NCBI Taxonomy" id="566550"/>
    <lineage>
        <taxon>Bacteria</taxon>
        <taxon>Bacillati</taxon>
        <taxon>Bacillota</taxon>
        <taxon>Clostridia</taxon>
        <taxon>Lachnospirales</taxon>
        <taxon>Lachnospiraceae</taxon>
        <taxon>Hungatella</taxon>
    </lineage>
</organism>
<evidence type="ECO:0000256" key="1">
    <source>
        <dbReference type="SAM" id="Phobius"/>
    </source>
</evidence>
<feature type="non-terminal residue" evidence="2">
    <location>
        <position position="109"/>
    </location>
</feature>
<evidence type="ECO:0000313" key="2">
    <source>
        <dbReference type="EMBL" id="EFC95953.1"/>
    </source>
</evidence>
<gene>
    <name evidence="2" type="ORF">CLOSTHATH_05857</name>
</gene>
<evidence type="ECO:0000313" key="3">
    <source>
        <dbReference type="Proteomes" id="UP000004968"/>
    </source>
</evidence>
<dbReference type="HOGENOM" id="CLU_2189464_0_0_9"/>
<reference evidence="2 3" key="1">
    <citation type="submission" date="2010-01" db="EMBL/GenBank/DDBJ databases">
        <authorList>
            <person name="Weinstock G."/>
            <person name="Sodergren E."/>
            <person name="Clifton S."/>
            <person name="Fulton L."/>
            <person name="Fulton B."/>
            <person name="Courtney L."/>
            <person name="Fronick C."/>
            <person name="Harrison M."/>
            <person name="Strong C."/>
            <person name="Farmer C."/>
            <person name="Delahaunty K."/>
            <person name="Markovic C."/>
            <person name="Hall O."/>
            <person name="Minx P."/>
            <person name="Tomlinson C."/>
            <person name="Mitreva M."/>
            <person name="Nelson J."/>
            <person name="Hou S."/>
            <person name="Wollam A."/>
            <person name="Pepin K.H."/>
            <person name="Johnson M."/>
            <person name="Bhonagiri V."/>
            <person name="Nash W.E."/>
            <person name="Warren W."/>
            <person name="Chinwalla A."/>
            <person name="Mardis E.R."/>
            <person name="Wilson R.K."/>
        </authorList>
    </citation>
    <scope>NUCLEOTIDE SEQUENCE [LARGE SCALE GENOMIC DNA]</scope>
    <source>
        <strain evidence="2 3">DSM 13479</strain>
    </source>
</reference>
<feature type="transmembrane region" description="Helical" evidence="1">
    <location>
        <begin position="59"/>
        <end position="77"/>
    </location>
</feature>
<protein>
    <submittedName>
        <fullName evidence="2">Uncharacterized protein</fullName>
    </submittedName>
</protein>
<comment type="caution">
    <text evidence="2">The sequence shown here is derived from an EMBL/GenBank/DDBJ whole genome shotgun (WGS) entry which is preliminary data.</text>
</comment>
<proteinExistence type="predicted"/>
<keyword evidence="1" id="KW-1133">Transmembrane helix</keyword>
<keyword evidence="1" id="KW-0472">Membrane</keyword>
<keyword evidence="1" id="KW-0812">Transmembrane</keyword>